<keyword evidence="4" id="KW-1185">Reference proteome</keyword>
<dbReference type="OrthoDB" id="5401902at2759"/>
<feature type="region of interest" description="Disordered" evidence="1">
    <location>
        <begin position="163"/>
        <end position="196"/>
    </location>
</feature>
<reference evidence="3 4" key="1">
    <citation type="journal article" date="2016" name="Genome Announc.">
        <title>Genome Sequence of Madurella mycetomatis mm55, Isolated from a Human Mycetoma Case in Sudan.</title>
        <authorList>
            <person name="Smit S."/>
            <person name="Derks M.F."/>
            <person name="Bervoets S."/>
            <person name="Fahal A."/>
            <person name="van Leeuwen W."/>
            <person name="van Belkum A."/>
            <person name="van de Sande W.W."/>
        </authorList>
    </citation>
    <scope>NUCLEOTIDE SEQUENCE [LARGE SCALE GENOMIC DNA]</scope>
    <source>
        <strain evidence="4">mm55</strain>
    </source>
</reference>
<evidence type="ECO:0000313" key="4">
    <source>
        <dbReference type="Proteomes" id="UP000078237"/>
    </source>
</evidence>
<dbReference type="EMBL" id="LCTW02000030">
    <property type="protein sequence ID" value="KXX81661.1"/>
    <property type="molecule type" value="Genomic_DNA"/>
</dbReference>
<feature type="region of interest" description="Disordered" evidence="1">
    <location>
        <begin position="406"/>
        <end position="431"/>
    </location>
</feature>
<sequence length="1083" mass="118664">MRQPSHRKRSKRLLKLLKGLQKDDYPITPPTLLATKHLLQNHHRCKFVNIKIDSAAANSPFESPRACLPNFIVSQLEEQKLTDKNSDRVFLSPIVVFILLSLATLSGSESGYPSLFRWYCASLRRTFYLFAYIKHNMPRRTYTYTVEELLTLRGKPTSSGISEDAAEIMWRPGSDSSGRKPAATRHKDDSSATSDEVLFKGTMGRRLGRQLVREISRDPVRALARESVREPTKDAAKGPAKEPAGGARDLAHKSRPMEWKYRGRSGSETAFAEPIPAPSGTPAQQSEGFQRFYKAVVSPTHARMTAGGCIVPNTRGRSSPTNRRISDNPTVQGPNIAEKAVPEQPPLNPVDITQQIPTVSQFVPGYPPGFQSIQTPVSFVPMVFGTPLAAGFPFAQRAVASPVITPLGPDNNLRESHNARSTDPQHDDHLTNDRQEEVKIPQPELLDCAKPYFYNGQIIYPVGTLSSSLGSPIVPVQMVGIPHGVASQLSGHFMQQQPNRAGSMATTASYATPSHGAAGILPIINSAAVPANANFNTSTHPPISSIKRSDITKKQIAAFKGNLKYHEDQLQYNRHQIDEKEMGMKIQTLKDHIKRFEATLKAQLEFEETLQRRNDQDKENKDTPQSTPAVEGNRILTQPAPHGEFDEPDRRRIALGRQGINTNIGEGGKAVFRGPAEPLCDFAQKPGLPTDAALAPVFQPRGYSSTWGGNKYARELAAQDEADMRCLAGTASKLTHLGASELRSMSQSFIAPYQLAPPRTECNLDNVSNTGYSVNGNNASARSDSVQPNLGVPYLLGTLPKDVNPRTARDQDYVYNRPLTEEERRARFLYWGKAPKSAVQGLPKFDGKHFYPPSPAKASPTGSEENAAGPLSSSRLSINHSYRRIETDCDPFRPMTPVERVDSKGLTASEDNCTIFARTLSFETQVNRGSEFQMESGAALRVHEDSTNASSIGSLKRPSEKPGYGSPACKHVGVTKLWQAVLKKGPTGSTVSSTTAQSFLPHYGGHTAASLNPSFNRNQVSSSRDVAPSKFLSNTDDLSEDGMLAMPASEKRPPNGMNSFMNQLEGLSLRSPGRSHLSLAFNM</sequence>
<feature type="region of interest" description="Disordered" evidence="1">
    <location>
        <begin position="307"/>
        <end position="334"/>
    </location>
</feature>
<keyword evidence="2" id="KW-1133">Transmembrane helix</keyword>
<dbReference type="VEuPathDB" id="FungiDB:MMYC01_202016"/>
<comment type="caution">
    <text evidence="3">The sequence shown here is derived from an EMBL/GenBank/DDBJ whole genome shotgun (WGS) entry which is preliminary data.</text>
</comment>
<feature type="transmembrane region" description="Helical" evidence="2">
    <location>
        <begin position="89"/>
        <end position="107"/>
    </location>
</feature>
<organism evidence="3 4">
    <name type="scientific">Madurella mycetomatis</name>
    <dbReference type="NCBI Taxonomy" id="100816"/>
    <lineage>
        <taxon>Eukaryota</taxon>
        <taxon>Fungi</taxon>
        <taxon>Dikarya</taxon>
        <taxon>Ascomycota</taxon>
        <taxon>Pezizomycotina</taxon>
        <taxon>Sordariomycetes</taxon>
        <taxon>Sordariomycetidae</taxon>
        <taxon>Sordariales</taxon>
        <taxon>Sordariales incertae sedis</taxon>
        <taxon>Madurella</taxon>
    </lineage>
</organism>
<gene>
    <name evidence="3" type="ORF">MMYC01_202016</name>
</gene>
<evidence type="ECO:0000256" key="1">
    <source>
        <dbReference type="SAM" id="MobiDB-lite"/>
    </source>
</evidence>
<feature type="compositionally biased region" description="Basic and acidic residues" evidence="1">
    <location>
        <begin position="412"/>
        <end position="431"/>
    </location>
</feature>
<feature type="compositionally biased region" description="Polar residues" evidence="1">
    <location>
        <begin position="315"/>
        <end position="333"/>
    </location>
</feature>
<protein>
    <submittedName>
        <fullName evidence="3">Uncharacterized protein</fullName>
    </submittedName>
</protein>
<dbReference type="STRING" id="100816.A0A175WDS9"/>
<feature type="region of interest" description="Disordered" evidence="1">
    <location>
        <begin position="610"/>
        <end position="647"/>
    </location>
</feature>
<feature type="compositionally biased region" description="Basic and acidic residues" evidence="1">
    <location>
        <begin position="249"/>
        <end position="261"/>
    </location>
</feature>
<accession>A0A175WDS9</accession>
<keyword evidence="2" id="KW-0472">Membrane</keyword>
<feature type="region of interest" description="Disordered" evidence="1">
    <location>
        <begin position="1019"/>
        <end position="1040"/>
    </location>
</feature>
<evidence type="ECO:0000256" key="2">
    <source>
        <dbReference type="SAM" id="Phobius"/>
    </source>
</evidence>
<dbReference type="AlphaFoldDB" id="A0A175WDS9"/>
<feature type="region of interest" description="Disordered" evidence="1">
    <location>
        <begin position="223"/>
        <end position="285"/>
    </location>
</feature>
<evidence type="ECO:0000313" key="3">
    <source>
        <dbReference type="EMBL" id="KXX81661.1"/>
    </source>
</evidence>
<keyword evidence="2" id="KW-0812">Transmembrane</keyword>
<proteinExistence type="predicted"/>
<feature type="region of interest" description="Disordered" evidence="1">
    <location>
        <begin position="941"/>
        <end position="966"/>
    </location>
</feature>
<dbReference type="Proteomes" id="UP000078237">
    <property type="component" value="Unassembled WGS sequence"/>
</dbReference>
<feature type="compositionally biased region" description="Basic and acidic residues" evidence="1">
    <location>
        <begin position="223"/>
        <end position="240"/>
    </location>
</feature>
<feature type="compositionally biased region" description="Basic and acidic residues" evidence="1">
    <location>
        <begin position="610"/>
        <end position="622"/>
    </location>
</feature>
<name>A0A175WDS9_9PEZI</name>
<feature type="region of interest" description="Disordered" evidence="1">
    <location>
        <begin position="848"/>
        <end position="875"/>
    </location>
</feature>